<dbReference type="Proteomes" id="UP000178724">
    <property type="component" value="Unassembled WGS sequence"/>
</dbReference>
<reference evidence="2 3" key="1">
    <citation type="journal article" date="2016" name="Nat. Commun.">
        <title>Thousands of microbial genomes shed light on interconnected biogeochemical processes in an aquifer system.</title>
        <authorList>
            <person name="Anantharaman K."/>
            <person name="Brown C.T."/>
            <person name="Hug L.A."/>
            <person name="Sharon I."/>
            <person name="Castelle C.J."/>
            <person name="Probst A.J."/>
            <person name="Thomas B.C."/>
            <person name="Singh A."/>
            <person name="Wilkins M.J."/>
            <person name="Karaoz U."/>
            <person name="Brodie E.L."/>
            <person name="Williams K.H."/>
            <person name="Hubbard S.S."/>
            <person name="Banfield J.F."/>
        </authorList>
    </citation>
    <scope>NUCLEOTIDE SEQUENCE [LARGE SCALE GENOMIC DNA]</scope>
</reference>
<dbReference type="InterPro" id="IPR013783">
    <property type="entry name" value="Ig-like_fold"/>
</dbReference>
<evidence type="ECO:0000313" key="3">
    <source>
        <dbReference type="Proteomes" id="UP000178724"/>
    </source>
</evidence>
<organism evidence="2 3">
    <name type="scientific">candidate division WOR-1 bacterium RIFCSPHIGHO2_01_FULL_53_15</name>
    <dbReference type="NCBI Taxonomy" id="1802564"/>
    <lineage>
        <taxon>Bacteria</taxon>
        <taxon>Bacillati</taxon>
        <taxon>Saganbacteria</taxon>
    </lineage>
</organism>
<name>A0A1F4PZN8_UNCSA</name>
<dbReference type="InterPro" id="IPR014756">
    <property type="entry name" value="Ig_E-set"/>
</dbReference>
<dbReference type="EMBL" id="METM01000029">
    <property type="protein sequence ID" value="OGB89165.1"/>
    <property type="molecule type" value="Genomic_DNA"/>
</dbReference>
<proteinExistence type="predicted"/>
<comment type="caution">
    <text evidence="2">The sequence shown here is derived from an EMBL/GenBank/DDBJ whole genome shotgun (WGS) entry which is preliminary data.</text>
</comment>
<protein>
    <recommendedName>
        <fullName evidence="1">AMP-activated protein kinase glycogen-binding domain-containing protein</fullName>
    </recommendedName>
</protein>
<dbReference type="CDD" id="cd07184">
    <property type="entry name" value="E_set_Isoamylase_like_N"/>
    <property type="match status" value="1"/>
</dbReference>
<dbReference type="Gene3D" id="2.60.40.10">
    <property type="entry name" value="Immunoglobulins"/>
    <property type="match status" value="1"/>
</dbReference>
<sequence>MAKKVTFSLKANQEFHDVKLAGNFTNWDQGAIVMTKGRFGEWKAQTNLEPGEYEYKFLADGNWINDPKADRLAHNSMGSDNSVKIVR</sequence>
<dbReference type="AlphaFoldDB" id="A0A1F4PZN8"/>
<accession>A0A1F4PZN8</accession>
<evidence type="ECO:0000259" key="1">
    <source>
        <dbReference type="Pfam" id="PF16561"/>
    </source>
</evidence>
<dbReference type="Pfam" id="PF16561">
    <property type="entry name" value="AMPK1_CBM"/>
    <property type="match status" value="1"/>
</dbReference>
<evidence type="ECO:0000313" key="2">
    <source>
        <dbReference type="EMBL" id="OGB89165.1"/>
    </source>
</evidence>
<feature type="domain" description="AMP-activated protein kinase glycogen-binding" evidence="1">
    <location>
        <begin position="11"/>
        <end position="83"/>
    </location>
</feature>
<gene>
    <name evidence="2" type="ORF">A2625_02460</name>
</gene>
<dbReference type="SUPFAM" id="SSF81296">
    <property type="entry name" value="E set domains"/>
    <property type="match status" value="1"/>
</dbReference>
<dbReference type="InterPro" id="IPR032640">
    <property type="entry name" value="AMPK1_CBM"/>
</dbReference>